<name>A0AAV1D398_OLDCO</name>
<feature type="compositionally biased region" description="Basic and acidic residues" evidence="1">
    <location>
        <begin position="95"/>
        <end position="104"/>
    </location>
</feature>
<evidence type="ECO:0000256" key="1">
    <source>
        <dbReference type="SAM" id="MobiDB-lite"/>
    </source>
</evidence>
<accession>A0AAV1D398</accession>
<keyword evidence="3" id="KW-1185">Reference proteome</keyword>
<sequence>MAEKTKARKVLARSELHSRDLAERFDAQSPVVDVDLAMAAAIRFLSDADEERSWCKGLPRGKAKAPFPTVAKESMKEKETVKFKDPATQNIWKSKALEKTEKGAGHGMESKASSSGLSIKEKQATPIDLVDQSPSNPSSEKWRITKEKHATIMKNSKEEGKPDSWDTPDQNKKLTESENNHQQRVVCKQLAVFVPQIDLKSRFAVLDDLNDDNSEAIREMNNINIKETDKEGQVDGVVVSEEESDSDVEADNTGIDLRLIVDGE</sequence>
<evidence type="ECO:0000313" key="2">
    <source>
        <dbReference type="EMBL" id="CAI9102325.1"/>
    </source>
</evidence>
<feature type="compositionally biased region" description="Basic and acidic residues" evidence="1">
    <location>
        <begin position="73"/>
        <end position="85"/>
    </location>
</feature>
<feature type="region of interest" description="Disordered" evidence="1">
    <location>
        <begin position="57"/>
        <end position="180"/>
    </location>
</feature>
<proteinExistence type="predicted"/>
<dbReference type="EMBL" id="OX459121">
    <property type="protein sequence ID" value="CAI9102325.1"/>
    <property type="molecule type" value="Genomic_DNA"/>
</dbReference>
<protein>
    <submittedName>
        <fullName evidence="2">OLC1v1000573C1</fullName>
    </submittedName>
</protein>
<dbReference type="Proteomes" id="UP001161247">
    <property type="component" value="Chromosome 4"/>
</dbReference>
<organism evidence="2 3">
    <name type="scientific">Oldenlandia corymbosa var. corymbosa</name>
    <dbReference type="NCBI Taxonomy" id="529605"/>
    <lineage>
        <taxon>Eukaryota</taxon>
        <taxon>Viridiplantae</taxon>
        <taxon>Streptophyta</taxon>
        <taxon>Embryophyta</taxon>
        <taxon>Tracheophyta</taxon>
        <taxon>Spermatophyta</taxon>
        <taxon>Magnoliopsida</taxon>
        <taxon>eudicotyledons</taxon>
        <taxon>Gunneridae</taxon>
        <taxon>Pentapetalae</taxon>
        <taxon>asterids</taxon>
        <taxon>lamiids</taxon>
        <taxon>Gentianales</taxon>
        <taxon>Rubiaceae</taxon>
        <taxon>Rubioideae</taxon>
        <taxon>Spermacoceae</taxon>
        <taxon>Hedyotis-Oldenlandia complex</taxon>
        <taxon>Oldenlandia</taxon>
    </lineage>
</organism>
<feature type="compositionally biased region" description="Basic and acidic residues" evidence="1">
    <location>
        <begin position="140"/>
        <end position="180"/>
    </location>
</feature>
<dbReference type="AlphaFoldDB" id="A0AAV1D398"/>
<gene>
    <name evidence="2" type="ORF">OLC1_LOCUS11687</name>
</gene>
<evidence type="ECO:0000313" key="3">
    <source>
        <dbReference type="Proteomes" id="UP001161247"/>
    </source>
</evidence>
<reference evidence="2" key="1">
    <citation type="submission" date="2023-03" db="EMBL/GenBank/DDBJ databases">
        <authorList>
            <person name="Julca I."/>
        </authorList>
    </citation>
    <scope>NUCLEOTIDE SEQUENCE</scope>
</reference>